<organism evidence="1 2">
    <name type="scientific">Tritrichomonas musculus</name>
    <dbReference type="NCBI Taxonomy" id="1915356"/>
    <lineage>
        <taxon>Eukaryota</taxon>
        <taxon>Metamonada</taxon>
        <taxon>Parabasalia</taxon>
        <taxon>Tritrichomonadida</taxon>
        <taxon>Tritrichomonadidae</taxon>
        <taxon>Tritrichomonas</taxon>
    </lineage>
</organism>
<dbReference type="Proteomes" id="UP001470230">
    <property type="component" value="Unassembled WGS sequence"/>
</dbReference>
<keyword evidence="2" id="KW-1185">Reference proteome</keyword>
<evidence type="ECO:0000313" key="1">
    <source>
        <dbReference type="EMBL" id="KAK8870215.1"/>
    </source>
</evidence>
<proteinExistence type="predicted"/>
<protein>
    <submittedName>
        <fullName evidence="1">Uncharacterized protein</fullName>
    </submittedName>
</protein>
<dbReference type="EMBL" id="JAPFFF010000014">
    <property type="protein sequence ID" value="KAK8870215.1"/>
    <property type="molecule type" value="Genomic_DNA"/>
</dbReference>
<comment type="caution">
    <text evidence="1">The sequence shown here is derived from an EMBL/GenBank/DDBJ whole genome shotgun (WGS) entry which is preliminary data.</text>
</comment>
<evidence type="ECO:0000313" key="2">
    <source>
        <dbReference type="Proteomes" id="UP001470230"/>
    </source>
</evidence>
<reference evidence="1 2" key="1">
    <citation type="submission" date="2024-04" db="EMBL/GenBank/DDBJ databases">
        <title>Tritrichomonas musculus Genome.</title>
        <authorList>
            <person name="Alves-Ferreira E."/>
            <person name="Grigg M."/>
            <person name="Lorenzi H."/>
            <person name="Galac M."/>
        </authorList>
    </citation>
    <scope>NUCLEOTIDE SEQUENCE [LARGE SCALE GENOMIC DNA]</scope>
    <source>
        <strain evidence="1 2">EAF2021</strain>
    </source>
</reference>
<accession>A0ABR2IXF7</accession>
<gene>
    <name evidence="1" type="ORF">M9Y10_008092</name>
</gene>
<sequence length="79" mass="9254">MIHQNSVLKYAVKRLLAAPYNTEKLNIAYLSYGQKDLMRRRLLERVIRDALPEITQPKVAAFWQHIMSFLPKCLALEII</sequence>
<name>A0ABR2IXF7_9EUKA</name>